<comment type="caution">
    <text evidence="2">The sequence shown here is derived from an EMBL/GenBank/DDBJ whole genome shotgun (WGS) entry which is preliminary data.</text>
</comment>
<feature type="compositionally biased region" description="Polar residues" evidence="1">
    <location>
        <begin position="44"/>
        <end position="56"/>
    </location>
</feature>
<dbReference type="AlphaFoldDB" id="A0A3D8S6P5"/>
<accession>A0A3D8S6P5</accession>
<feature type="region of interest" description="Disordered" evidence="1">
    <location>
        <begin position="15"/>
        <end position="75"/>
    </location>
</feature>
<gene>
    <name evidence="2" type="ORF">BP6252_03081</name>
</gene>
<reference evidence="2 3" key="1">
    <citation type="journal article" date="2018" name="IMA Fungus">
        <title>IMA Genome-F 9: Draft genome sequence of Annulohypoxylon stygium, Aspergillus mulundensis, Berkeleyomyces basicola (syn. Thielaviopsis basicola), Ceratocystis smalleyi, two Cercospora beticola strains, Coleophoma cylindrospora, Fusarium fracticaudum, Phialophora cf. hyalina, and Morchella septimelata.</title>
        <authorList>
            <person name="Wingfield B.D."/>
            <person name="Bills G.F."/>
            <person name="Dong Y."/>
            <person name="Huang W."/>
            <person name="Nel W.J."/>
            <person name="Swalarsk-Parry B.S."/>
            <person name="Vaghefi N."/>
            <person name="Wilken P.M."/>
            <person name="An Z."/>
            <person name="de Beer Z.W."/>
            <person name="De Vos L."/>
            <person name="Chen L."/>
            <person name="Duong T.A."/>
            <person name="Gao Y."/>
            <person name="Hammerbacher A."/>
            <person name="Kikkert J.R."/>
            <person name="Li Y."/>
            <person name="Li H."/>
            <person name="Li K."/>
            <person name="Li Q."/>
            <person name="Liu X."/>
            <person name="Ma X."/>
            <person name="Naidoo K."/>
            <person name="Pethybridge S.J."/>
            <person name="Sun J."/>
            <person name="Steenkamp E.T."/>
            <person name="van der Nest M.A."/>
            <person name="van Wyk S."/>
            <person name="Wingfield M.J."/>
            <person name="Xiong C."/>
            <person name="Yue Q."/>
            <person name="Zhang X."/>
        </authorList>
    </citation>
    <scope>NUCLEOTIDE SEQUENCE [LARGE SCALE GENOMIC DNA]</scope>
    <source>
        <strain evidence="2 3">BP6252</strain>
    </source>
</reference>
<dbReference type="OrthoDB" id="3556832at2759"/>
<evidence type="ECO:0000256" key="1">
    <source>
        <dbReference type="SAM" id="MobiDB-lite"/>
    </source>
</evidence>
<proteinExistence type="predicted"/>
<dbReference type="STRING" id="1849047.A0A3D8S6P5"/>
<organism evidence="2 3">
    <name type="scientific">Coleophoma cylindrospora</name>
    <dbReference type="NCBI Taxonomy" id="1849047"/>
    <lineage>
        <taxon>Eukaryota</taxon>
        <taxon>Fungi</taxon>
        <taxon>Dikarya</taxon>
        <taxon>Ascomycota</taxon>
        <taxon>Pezizomycotina</taxon>
        <taxon>Leotiomycetes</taxon>
        <taxon>Helotiales</taxon>
        <taxon>Dermateaceae</taxon>
        <taxon>Coleophoma</taxon>
    </lineage>
</organism>
<evidence type="ECO:0000313" key="3">
    <source>
        <dbReference type="Proteomes" id="UP000256645"/>
    </source>
</evidence>
<protein>
    <submittedName>
        <fullName evidence="2">Uncharacterized protein</fullName>
    </submittedName>
</protein>
<dbReference type="EMBL" id="PDLM01000003">
    <property type="protein sequence ID" value="RDW81969.1"/>
    <property type="molecule type" value="Genomic_DNA"/>
</dbReference>
<keyword evidence="3" id="KW-1185">Reference proteome</keyword>
<evidence type="ECO:0000313" key="2">
    <source>
        <dbReference type="EMBL" id="RDW81969.1"/>
    </source>
</evidence>
<sequence length="514" mass="56866">MPHYSLKSTTITLMTWDPEKPKSKSGSISSSPMTRSGLRPNLNARCNNQNRVSSSPTPKPSPNARYNDQYNASKDPAEGFEAIPLSESYFNSEFPGIGFLGSHGSYPFFLVHAGKEILETGDNGSSGKDTSYRSTAYGINAPKDDEAINWDNTNELPSRVGSLPSLPPIASSCLQGTAATERQETPRIQTRASSAKMTSASLESKLRSTDRRLQPIKLVFELPERAYVPSLVTNKSYDLCINIYYNGQLSASRILKAHCHPSERDLQYSGRRLQTEVELPWAIVLSQQSSSFSGDANGPLIKHGQTVADRWDQINKLLAEDFNAWKKHDGCRSPMYEYLEELAKVPIPESLKNAGGGMDSRMGLIDIAITMGHSIPLHSISRTLYAPQHKIFENKIGKNQVLVTVPKEGSEAEMKNVQKVAQLRLKAFAKTDAESKSSRKKVKGEDASETKYSKALSTFEPVITDSVLTFPTAGEAWTGLELRKGTPLRRVRKEREAIFRAEDVLVGVRYVLGF</sequence>
<name>A0A3D8S6P5_9HELO</name>
<dbReference type="Proteomes" id="UP000256645">
    <property type="component" value="Unassembled WGS sequence"/>
</dbReference>